<feature type="compositionally biased region" description="Low complexity" evidence="2">
    <location>
        <begin position="269"/>
        <end position="290"/>
    </location>
</feature>
<dbReference type="SUPFAM" id="SSF54495">
    <property type="entry name" value="UBC-like"/>
    <property type="match status" value="1"/>
</dbReference>
<name>A0A0D2BQ23_9EURO</name>
<gene>
    <name evidence="4" type="ORF">PV08_01607</name>
</gene>
<proteinExistence type="predicted"/>
<dbReference type="OrthoDB" id="1158011at2759"/>
<dbReference type="RefSeq" id="XP_016241244.1">
    <property type="nucleotide sequence ID" value="XM_016375968.1"/>
</dbReference>
<dbReference type="InterPro" id="IPR000608">
    <property type="entry name" value="UBC"/>
</dbReference>
<dbReference type="Gene3D" id="3.10.110.10">
    <property type="entry name" value="Ubiquitin Conjugating Enzyme"/>
    <property type="match status" value="1"/>
</dbReference>
<evidence type="ECO:0000313" key="4">
    <source>
        <dbReference type="EMBL" id="KIW21028.1"/>
    </source>
</evidence>
<dbReference type="SMART" id="SM00212">
    <property type="entry name" value="UBCc"/>
    <property type="match status" value="1"/>
</dbReference>
<reference evidence="4 5" key="1">
    <citation type="submission" date="2015-01" db="EMBL/GenBank/DDBJ databases">
        <title>The Genome Sequence of Exophiala spinifera CBS89968.</title>
        <authorList>
            <consortium name="The Broad Institute Genomics Platform"/>
            <person name="Cuomo C."/>
            <person name="de Hoog S."/>
            <person name="Gorbushina A."/>
            <person name="Stielow B."/>
            <person name="Teixiera M."/>
            <person name="Abouelleil A."/>
            <person name="Chapman S.B."/>
            <person name="Priest M."/>
            <person name="Young S.K."/>
            <person name="Wortman J."/>
            <person name="Nusbaum C."/>
            <person name="Birren B."/>
        </authorList>
    </citation>
    <scope>NUCLEOTIDE SEQUENCE [LARGE SCALE GENOMIC DNA]</scope>
    <source>
        <strain evidence="4 5">CBS 89968</strain>
    </source>
</reference>
<dbReference type="InterPro" id="IPR016135">
    <property type="entry name" value="UBQ-conjugating_enzyme/RWD"/>
</dbReference>
<dbReference type="Proteomes" id="UP000053328">
    <property type="component" value="Unassembled WGS sequence"/>
</dbReference>
<feature type="compositionally biased region" description="Basic and acidic residues" evidence="2">
    <location>
        <begin position="228"/>
        <end position="237"/>
    </location>
</feature>
<feature type="compositionally biased region" description="Low complexity" evidence="2">
    <location>
        <begin position="324"/>
        <end position="352"/>
    </location>
</feature>
<evidence type="ECO:0000313" key="5">
    <source>
        <dbReference type="Proteomes" id="UP000053328"/>
    </source>
</evidence>
<feature type="compositionally biased region" description="Polar residues" evidence="2">
    <location>
        <begin position="252"/>
        <end position="268"/>
    </location>
</feature>
<evidence type="ECO:0000256" key="1">
    <source>
        <dbReference type="ARBA" id="ARBA00022786"/>
    </source>
</evidence>
<feature type="region of interest" description="Disordered" evidence="2">
    <location>
        <begin position="180"/>
        <end position="352"/>
    </location>
</feature>
<feature type="domain" description="UBC core" evidence="3">
    <location>
        <begin position="5"/>
        <end position="159"/>
    </location>
</feature>
<dbReference type="CDD" id="cd23799">
    <property type="entry name" value="UBCc_UBE2J"/>
    <property type="match status" value="1"/>
</dbReference>
<keyword evidence="5" id="KW-1185">Reference proteome</keyword>
<protein>
    <recommendedName>
        <fullName evidence="3">UBC core domain-containing protein</fullName>
    </recommendedName>
</protein>
<evidence type="ECO:0000256" key="2">
    <source>
        <dbReference type="SAM" id="MobiDB-lite"/>
    </source>
</evidence>
<evidence type="ECO:0000259" key="3">
    <source>
        <dbReference type="PROSITE" id="PS50127"/>
    </source>
</evidence>
<dbReference type="PROSITE" id="PS50127">
    <property type="entry name" value="UBC_2"/>
    <property type="match status" value="1"/>
</dbReference>
<dbReference type="PANTHER" id="PTHR24067">
    <property type="entry name" value="UBIQUITIN-CONJUGATING ENZYME E2"/>
    <property type="match status" value="1"/>
</dbReference>
<dbReference type="GeneID" id="27328690"/>
<dbReference type="InterPro" id="IPR050113">
    <property type="entry name" value="Ub_conjugating_enzyme"/>
</dbReference>
<keyword evidence="1" id="KW-0833">Ubl conjugation pathway</keyword>
<accession>A0A0D2BQ23</accession>
<sequence>MAPSPTMRRLLKETAELSSPSSNPNPAFYAGPVSDEDLHEWHFTLLGPPSPSPYEGGMYHGRITLPPSYPLKPPNFRFLTPSGRFEVNREICLSISGFHEETWMPAWGVRTALTALRSFMAEKGTAGQVGGLEASVDVRKRLARESRAWKCEACRKSNEAIMGEWWEVCRQNGVNVQEEEGVQLETLPEGITLEPRSPGPQDEKRSPTNSTPAPADATSGPEQVISAKTDDKGKGRADAASPPAYIKDENIMSDNAQQQSRVPTSHPETVSSTSTGTSTSTPSQTQNTSTAPDSNTSLLQPPQQQQHHHPHPSPPPPRMIPTPSAEAAQASAEAVLTPSDLSSSSPSSGAHRPSISLISGIHAPPLTAANAALQNSNSAAPLILQRDRARESVTIDRAIAGVFLALCLMVLKKIFYPAGSTNGAGFGGGVDDFYLQRE</sequence>
<dbReference type="HOGENOM" id="CLU_041481_0_3_1"/>
<dbReference type="EMBL" id="KN847492">
    <property type="protein sequence ID" value="KIW21028.1"/>
    <property type="molecule type" value="Genomic_DNA"/>
</dbReference>
<dbReference type="VEuPathDB" id="FungiDB:PV08_01607"/>
<dbReference type="STRING" id="91928.A0A0D2BQ23"/>
<dbReference type="Pfam" id="PF00179">
    <property type="entry name" value="UQ_con"/>
    <property type="match status" value="1"/>
</dbReference>
<dbReference type="AlphaFoldDB" id="A0A0D2BQ23"/>
<organism evidence="4 5">
    <name type="scientific">Exophiala spinifera</name>
    <dbReference type="NCBI Taxonomy" id="91928"/>
    <lineage>
        <taxon>Eukaryota</taxon>
        <taxon>Fungi</taxon>
        <taxon>Dikarya</taxon>
        <taxon>Ascomycota</taxon>
        <taxon>Pezizomycotina</taxon>
        <taxon>Eurotiomycetes</taxon>
        <taxon>Chaetothyriomycetidae</taxon>
        <taxon>Chaetothyriales</taxon>
        <taxon>Herpotrichiellaceae</taxon>
        <taxon>Exophiala</taxon>
    </lineage>
</organism>